<dbReference type="EMBL" id="GL376606">
    <property type="status" value="NOT_ANNOTATED_CDS"/>
    <property type="molecule type" value="Genomic_DNA"/>
</dbReference>
<dbReference type="HOGENOM" id="CLU_1153685_0_0_1"/>
<protein>
    <submittedName>
        <fullName evidence="1">Uncharacterized protein</fullName>
    </submittedName>
</protein>
<proteinExistence type="predicted"/>
<reference evidence="2" key="2">
    <citation type="submission" date="2010-04" db="EMBL/GenBank/DDBJ databases">
        <authorList>
            <person name="Buell R."/>
            <person name="Hamilton J."/>
            <person name="Hostetler J."/>
        </authorList>
    </citation>
    <scope>NUCLEOTIDE SEQUENCE [LARGE SCALE GENOMIC DNA]</scope>
    <source>
        <strain evidence="2">DAOM:BR144</strain>
    </source>
</reference>
<name>K3X1V4_GLOUD</name>
<dbReference type="InParanoid" id="K3X1V4"/>
<dbReference type="Proteomes" id="UP000019132">
    <property type="component" value="Unassembled WGS sequence"/>
</dbReference>
<accession>K3X1V4</accession>
<evidence type="ECO:0000313" key="2">
    <source>
        <dbReference type="Proteomes" id="UP000019132"/>
    </source>
</evidence>
<dbReference type="AlphaFoldDB" id="K3X1V4"/>
<sequence>MEEQQDIVRLVEEFQADDDAFRTVLEARQAKELRSACVRLGIRVQGKAMTESMLNNKAGYIDLICKHRRSLDATSGYTPPPVHSRSTRHCIFRLLNVLFSDEFAERLHEADGTPARAAASDAETDHDKGDFWADVEKTYTSRDPSFDSLITWRPSYAPIQPSKAASHSASKLKEMWKQHVTRYSIALAPTFFRFVLVDMTCSICMTGYKYDRIWLLWCLPRRVGMVNACLSCVESCHAPHE</sequence>
<reference evidence="2" key="1">
    <citation type="journal article" date="2010" name="Genome Biol.">
        <title>Genome sequence of the necrotrophic plant pathogen Pythium ultimum reveals original pathogenicity mechanisms and effector repertoire.</title>
        <authorList>
            <person name="Levesque C.A."/>
            <person name="Brouwer H."/>
            <person name="Cano L."/>
            <person name="Hamilton J.P."/>
            <person name="Holt C."/>
            <person name="Huitema E."/>
            <person name="Raffaele S."/>
            <person name="Robideau G.P."/>
            <person name="Thines M."/>
            <person name="Win J."/>
            <person name="Zerillo M.M."/>
            <person name="Beakes G.W."/>
            <person name="Boore J.L."/>
            <person name="Busam D."/>
            <person name="Dumas B."/>
            <person name="Ferriera S."/>
            <person name="Fuerstenberg S.I."/>
            <person name="Gachon C.M."/>
            <person name="Gaulin E."/>
            <person name="Govers F."/>
            <person name="Grenville-Briggs L."/>
            <person name="Horner N."/>
            <person name="Hostetler J."/>
            <person name="Jiang R.H."/>
            <person name="Johnson J."/>
            <person name="Krajaejun T."/>
            <person name="Lin H."/>
            <person name="Meijer H.J."/>
            <person name="Moore B."/>
            <person name="Morris P."/>
            <person name="Phuntmart V."/>
            <person name="Puiu D."/>
            <person name="Shetty J."/>
            <person name="Stajich J.E."/>
            <person name="Tripathy S."/>
            <person name="Wawra S."/>
            <person name="van West P."/>
            <person name="Whitty B.R."/>
            <person name="Coutinho P.M."/>
            <person name="Henrissat B."/>
            <person name="Martin F."/>
            <person name="Thomas P.D."/>
            <person name="Tyler B.M."/>
            <person name="De Vries R.P."/>
            <person name="Kamoun S."/>
            <person name="Yandell M."/>
            <person name="Tisserat N."/>
            <person name="Buell C.R."/>
        </authorList>
    </citation>
    <scope>NUCLEOTIDE SEQUENCE</scope>
    <source>
        <strain evidence="2">DAOM:BR144</strain>
    </source>
</reference>
<organism evidence="1 2">
    <name type="scientific">Globisporangium ultimum (strain ATCC 200006 / CBS 805.95 / DAOM BR144)</name>
    <name type="common">Pythium ultimum</name>
    <dbReference type="NCBI Taxonomy" id="431595"/>
    <lineage>
        <taxon>Eukaryota</taxon>
        <taxon>Sar</taxon>
        <taxon>Stramenopiles</taxon>
        <taxon>Oomycota</taxon>
        <taxon>Peronosporomycetes</taxon>
        <taxon>Pythiales</taxon>
        <taxon>Pythiaceae</taxon>
        <taxon>Globisporangium</taxon>
    </lineage>
</organism>
<dbReference type="VEuPathDB" id="FungiDB:PYU1_G011178"/>
<reference evidence="1" key="3">
    <citation type="submission" date="2015-02" db="UniProtKB">
        <authorList>
            <consortium name="EnsemblProtists"/>
        </authorList>
    </citation>
    <scope>IDENTIFICATION</scope>
    <source>
        <strain evidence="1">DAOM BR144</strain>
    </source>
</reference>
<keyword evidence="2" id="KW-1185">Reference proteome</keyword>
<dbReference type="eggNOG" id="ENOG502SSQG">
    <property type="taxonomic scope" value="Eukaryota"/>
</dbReference>
<evidence type="ECO:0000313" key="1">
    <source>
        <dbReference type="EnsemblProtists" id="PYU1_T011203"/>
    </source>
</evidence>
<dbReference type="EnsemblProtists" id="PYU1_T011203">
    <property type="protein sequence ID" value="PYU1_T011203"/>
    <property type="gene ID" value="PYU1_G011178"/>
</dbReference>